<feature type="region of interest" description="Disordered" evidence="1">
    <location>
        <begin position="342"/>
        <end position="411"/>
    </location>
</feature>
<feature type="compositionally biased region" description="Basic and acidic residues" evidence="1">
    <location>
        <begin position="345"/>
        <end position="355"/>
    </location>
</feature>
<accession>A0A3G5A0H1</accession>
<name>A0A3G5A0H1_9VIRU</name>
<feature type="compositionally biased region" description="Acidic residues" evidence="1">
    <location>
        <begin position="361"/>
        <end position="375"/>
    </location>
</feature>
<gene>
    <name evidence="2" type="ORF">Faunusvirus46_2</name>
</gene>
<organism evidence="2">
    <name type="scientific">Faunusvirus sp</name>
    <dbReference type="NCBI Taxonomy" id="2487766"/>
    <lineage>
        <taxon>Viruses</taxon>
        <taxon>Varidnaviria</taxon>
        <taxon>Bamfordvirae</taxon>
        <taxon>Nucleocytoviricota</taxon>
        <taxon>Megaviricetes</taxon>
        <taxon>Imitervirales</taxon>
        <taxon>Mimiviridae</taxon>
    </lineage>
</organism>
<reference evidence="2" key="1">
    <citation type="submission" date="2018-10" db="EMBL/GenBank/DDBJ databases">
        <title>Hidden diversity of soil giant viruses.</title>
        <authorList>
            <person name="Schulz F."/>
            <person name="Alteio L."/>
            <person name="Goudeau D."/>
            <person name="Ryan E.M."/>
            <person name="Malmstrom R.R."/>
            <person name="Blanchard J."/>
            <person name="Woyke T."/>
        </authorList>
    </citation>
    <scope>NUCLEOTIDE SEQUENCE</scope>
    <source>
        <strain evidence="2">FNV1</strain>
    </source>
</reference>
<evidence type="ECO:0000256" key="1">
    <source>
        <dbReference type="SAM" id="MobiDB-lite"/>
    </source>
</evidence>
<proteinExistence type="predicted"/>
<protein>
    <submittedName>
        <fullName evidence="2">Uncharacterized protein</fullName>
    </submittedName>
</protein>
<dbReference type="EMBL" id="MK072177">
    <property type="protein sequence ID" value="AYV79751.1"/>
    <property type="molecule type" value="Genomic_DNA"/>
</dbReference>
<sequence length="411" mass="47025">MDKIVHININNGSVMGLYDNLTLSFINILETTTIHLATIVNMLNKHFMSQIHQMVSVDSVKSMNNMRVNSMLINSNIMVHEYIFSFDYFAFIDVNTNQIAHVSNNDIYSYSFINKRTALNELYQNLTNMINRSYTTAVDDNLQLFIPNDIIGASISAEQNKVQSRSVGIDNSLKFINTEFVNLNKIDKTKQDIKLSPQLSPATIVKKIEDLKKIQAQELIKTKNIESVICKQERQLVKKKIKNDTKKRKLKHEQEKWEEFIRIFEADKKVYSILKTQLADKDIVESEIPIMFMAKYPLFKQLDEENILNTKNGFDRYVKQLPEIKKLSNSLLSPSEYGQLFDGDDISRNSSDKSADGSNESSDDISESEDNQLNEDADKTATDAESDNSELSYDSSDNIVENGTDDDMTIK</sequence>
<feature type="compositionally biased region" description="Polar residues" evidence="1">
    <location>
        <begin position="389"/>
        <end position="401"/>
    </location>
</feature>
<evidence type="ECO:0000313" key="2">
    <source>
        <dbReference type="EMBL" id="AYV79751.1"/>
    </source>
</evidence>